<feature type="region of interest" description="Disordered" evidence="5">
    <location>
        <begin position="200"/>
        <end position="299"/>
    </location>
</feature>
<dbReference type="EMBL" id="QEAP01000110">
    <property type="protein sequence ID" value="TPX74750.1"/>
    <property type="molecule type" value="Genomic_DNA"/>
</dbReference>
<dbReference type="InterPro" id="IPR009053">
    <property type="entry name" value="Prefoldin"/>
</dbReference>
<feature type="domain" description="DUF3835" evidence="6">
    <location>
        <begin position="323"/>
        <end position="399"/>
    </location>
</feature>
<dbReference type="CDD" id="cd23159">
    <property type="entry name" value="Prefoldin_URI1"/>
    <property type="match status" value="1"/>
</dbReference>
<feature type="compositionally biased region" description="Acidic residues" evidence="5">
    <location>
        <begin position="203"/>
        <end position="229"/>
    </location>
</feature>
<dbReference type="GO" id="GO:0003682">
    <property type="term" value="F:chromatin binding"/>
    <property type="evidence" value="ECO:0007669"/>
    <property type="project" value="TreeGrafter"/>
</dbReference>
<keyword evidence="8" id="KW-1185">Reference proteome</keyword>
<dbReference type="GO" id="GO:0019212">
    <property type="term" value="F:phosphatase inhibitor activity"/>
    <property type="evidence" value="ECO:0007669"/>
    <property type="project" value="TreeGrafter"/>
</dbReference>
<sequence length="755" mass="84269">MNIARYQQQVEQLIAKAEQDLERCKQHEQDYSSLDKFLQSVPLTIRRNYNVPIGKLAFMKGHIIHTNEVLVSLGDNWFVDQSVAQAKGIVKRRKEYAADNTRAKNEEIEQLKKRLNFADTKMIDPEGDAVNEEGLKFVEIQEQEDEEGNVVYDKAALQEANQQTPELETVAESSNLSAPKKAAALTKEMDEFDLALLRRIEELEREDGEPDISDSDEENDEAEPDEYEEGLQQFSSGLKEDDDADDFNDSENESSASESNSDDDEPESVPLKPTRNESNDAKRVSTPSKPPQIKTPADIYNHMKSVKETANKLPKNNESIFLKENIEEREAADGESDFDSDAFEDYIFGREIASEYIEKREVMLAEQKKIIEMLDDDAKERLELREEERSSSRFQSQRIGFESESLETEIRAYIEQQRREELSVPIVPPEPAKQKPILPPSGGKPKFKPLKPKKSVSFSEELLTSEFSKTSSSSSIGQEYSTPMVSEPAPLLVATESEPLNRVSQFKASRQGNAKSTIEDPASSYDTSPFENTKPYNDIVKERPFGPAISTPKTVETAAPRVSKFKAARQAQVSEVNAVLQNMETKAVDPSAAGPTDDKKVSKFKAARQATNPAAVKIVLQKKEAEVASSTTRPAELIDDKKVSKFKLARQAGNPSEVKVVSQKKEPEVANVTSSPAVLIDDKKVSKFKAARQAAIPIEAPATATEVPAAAANVEERPIKDTVLERGVEEKADVPSQQQQQPAAKKSLFRERLQK</sequence>
<keyword evidence="2" id="KW-0539">Nucleus</keyword>
<feature type="region of interest" description="Disordered" evidence="5">
    <location>
        <begin position="703"/>
        <end position="755"/>
    </location>
</feature>
<comment type="caution">
    <text evidence="7">The sequence shown here is derived from an EMBL/GenBank/DDBJ whole genome shotgun (WGS) entry which is preliminary data.</text>
</comment>
<dbReference type="STRING" id="246404.A0A507FGI5"/>
<feature type="region of interest" description="Disordered" evidence="5">
    <location>
        <begin position="587"/>
        <end position="607"/>
    </location>
</feature>
<feature type="domain" description="DUF3835" evidence="6">
    <location>
        <begin position="682"/>
        <end position="692"/>
    </location>
</feature>
<protein>
    <recommendedName>
        <fullName evidence="6">DUF3835 domain-containing protein</fullName>
    </recommendedName>
</protein>
<dbReference type="Pfam" id="PF12927">
    <property type="entry name" value="DUF3835"/>
    <property type="match status" value="3"/>
</dbReference>
<dbReference type="Gene3D" id="1.10.287.370">
    <property type="match status" value="1"/>
</dbReference>
<feature type="compositionally biased region" description="Polar residues" evidence="5">
    <location>
        <begin position="524"/>
        <end position="535"/>
    </location>
</feature>
<dbReference type="InterPro" id="IPR052255">
    <property type="entry name" value="RNA_pol_II_subunit5-mediator"/>
</dbReference>
<dbReference type="InterPro" id="IPR024325">
    <property type="entry name" value="DUF3835"/>
</dbReference>
<dbReference type="GO" id="GO:0005634">
    <property type="term" value="C:nucleus"/>
    <property type="evidence" value="ECO:0007669"/>
    <property type="project" value="UniProtKB-SubCell"/>
</dbReference>
<feature type="compositionally biased region" description="Polar residues" evidence="5">
    <location>
        <begin position="505"/>
        <end position="516"/>
    </location>
</feature>
<comment type="similarity">
    <text evidence="3">Belongs to the RNA polymerase II subunit 5-mediating protein family.</text>
</comment>
<feature type="domain" description="DUF3835" evidence="6">
    <location>
        <begin position="564"/>
        <end position="608"/>
    </location>
</feature>
<gene>
    <name evidence="7" type="ORF">CcCBS67573_g03980</name>
</gene>
<comment type="subcellular location">
    <subcellularLocation>
        <location evidence="1">Nucleus</location>
    </subcellularLocation>
</comment>
<evidence type="ECO:0000256" key="3">
    <source>
        <dbReference type="ARBA" id="ARBA00038295"/>
    </source>
</evidence>
<dbReference type="SUPFAM" id="SSF46579">
    <property type="entry name" value="Prefoldin"/>
    <property type="match status" value="1"/>
</dbReference>
<evidence type="ECO:0000313" key="8">
    <source>
        <dbReference type="Proteomes" id="UP000320333"/>
    </source>
</evidence>
<keyword evidence="4" id="KW-0175">Coiled coil</keyword>
<evidence type="ECO:0000256" key="5">
    <source>
        <dbReference type="SAM" id="MobiDB-lite"/>
    </source>
</evidence>
<feature type="compositionally biased region" description="Basic and acidic residues" evidence="5">
    <location>
        <begin position="714"/>
        <end position="733"/>
    </location>
</feature>
<name>A0A507FGI5_9FUNG</name>
<evidence type="ECO:0000256" key="1">
    <source>
        <dbReference type="ARBA" id="ARBA00004123"/>
    </source>
</evidence>
<dbReference type="InterPro" id="IPR004127">
    <property type="entry name" value="Prefoldin_subunit_alpha"/>
</dbReference>
<dbReference type="GO" id="GO:0000122">
    <property type="term" value="P:negative regulation of transcription by RNA polymerase II"/>
    <property type="evidence" value="ECO:0007669"/>
    <property type="project" value="TreeGrafter"/>
</dbReference>
<evidence type="ECO:0000313" key="7">
    <source>
        <dbReference type="EMBL" id="TPX74750.1"/>
    </source>
</evidence>
<feature type="compositionally biased region" description="Basic and acidic residues" evidence="5">
    <location>
        <begin position="274"/>
        <end position="283"/>
    </location>
</feature>
<accession>A0A507FGI5</accession>
<evidence type="ECO:0000256" key="4">
    <source>
        <dbReference type="SAM" id="Coils"/>
    </source>
</evidence>
<feature type="coiled-coil region" evidence="4">
    <location>
        <begin position="3"/>
        <end position="30"/>
    </location>
</feature>
<organism evidence="7 8">
    <name type="scientific">Chytriomyces confervae</name>
    <dbReference type="NCBI Taxonomy" id="246404"/>
    <lineage>
        <taxon>Eukaryota</taxon>
        <taxon>Fungi</taxon>
        <taxon>Fungi incertae sedis</taxon>
        <taxon>Chytridiomycota</taxon>
        <taxon>Chytridiomycota incertae sedis</taxon>
        <taxon>Chytridiomycetes</taxon>
        <taxon>Chytridiales</taxon>
        <taxon>Chytriomycetaceae</taxon>
        <taxon>Chytriomyces</taxon>
    </lineage>
</organism>
<dbReference type="Pfam" id="PF02996">
    <property type="entry name" value="Prefoldin"/>
    <property type="match status" value="1"/>
</dbReference>
<dbReference type="GO" id="GO:0003714">
    <property type="term" value="F:transcription corepressor activity"/>
    <property type="evidence" value="ECO:0007669"/>
    <property type="project" value="TreeGrafter"/>
</dbReference>
<evidence type="ECO:0000259" key="6">
    <source>
        <dbReference type="Pfam" id="PF12927"/>
    </source>
</evidence>
<dbReference type="AlphaFoldDB" id="A0A507FGI5"/>
<dbReference type="Proteomes" id="UP000320333">
    <property type="component" value="Unassembled WGS sequence"/>
</dbReference>
<feature type="region of interest" description="Disordered" evidence="5">
    <location>
        <begin position="422"/>
        <end position="452"/>
    </location>
</feature>
<reference evidence="7 8" key="1">
    <citation type="journal article" date="2019" name="Sci. Rep.">
        <title>Comparative genomics of chytrid fungi reveal insights into the obligate biotrophic and pathogenic lifestyle of Synchytrium endobioticum.</title>
        <authorList>
            <person name="van de Vossenberg B.T.L.H."/>
            <person name="Warris S."/>
            <person name="Nguyen H.D.T."/>
            <person name="van Gent-Pelzer M.P.E."/>
            <person name="Joly D.L."/>
            <person name="van de Geest H.C."/>
            <person name="Bonants P.J.M."/>
            <person name="Smith D.S."/>
            <person name="Levesque C.A."/>
            <person name="van der Lee T.A.J."/>
        </authorList>
    </citation>
    <scope>NUCLEOTIDE SEQUENCE [LARGE SCALE GENOMIC DNA]</scope>
    <source>
        <strain evidence="7 8">CBS 675.73</strain>
    </source>
</reference>
<dbReference type="OrthoDB" id="21413at2759"/>
<dbReference type="PANTHER" id="PTHR15111">
    <property type="entry name" value="RNA POLYMERASE II SUBUNIT 5-MEDIATING PROTEIN NNX3"/>
    <property type="match status" value="1"/>
</dbReference>
<feature type="compositionally biased region" description="Low complexity" evidence="5">
    <location>
        <begin position="703"/>
        <end position="713"/>
    </location>
</feature>
<proteinExistence type="inferred from homology"/>
<feature type="compositionally biased region" description="Low complexity" evidence="5">
    <location>
        <begin position="735"/>
        <end position="746"/>
    </location>
</feature>
<feature type="compositionally biased region" description="Acidic residues" evidence="5">
    <location>
        <begin position="240"/>
        <end position="252"/>
    </location>
</feature>
<feature type="region of interest" description="Disordered" evidence="5">
    <location>
        <begin position="505"/>
        <end position="552"/>
    </location>
</feature>
<dbReference type="PANTHER" id="PTHR15111:SF0">
    <property type="entry name" value="UNCONVENTIONAL PREFOLDIN RPB5 INTERACTOR 1"/>
    <property type="match status" value="1"/>
</dbReference>
<evidence type="ECO:0000256" key="2">
    <source>
        <dbReference type="ARBA" id="ARBA00023242"/>
    </source>
</evidence>